<dbReference type="PANTHER" id="PTHR37984:SF5">
    <property type="entry name" value="PROTEIN NYNRIN-LIKE"/>
    <property type="match status" value="1"/>
</dbReference>
<dbReference type="InterPro" id="IPR041588">
    <property type="entry name" value="Integrase_H2C2"/>
</dbReference>
<evidence type="ECO:0000259" key="1">
    <source>
        <dbReference type="Pfam" id="PF17921"/>
    </source>
</evidence>
<dbReference type="Gene3D" id="1.10.340.70">
    <property type="match status" value="1"/>
</dbReference>
<dbReference type="Proteomes" id="UP001151760">
    <property type="component" value="Unassembled WGS sequence"/>
</dbReference>
<evidence type="ECO:0000313" key="3">
    <source>
        <dbReference type="Proteomes" id="UP001151760"/>
    </source>
</evidence>
<sequence>MESYHDTKMRNVTIHAVVKPLLAEFGKIVTDDAPNALPPLRNIQHQIDLSRKTTLLVSISNEVLGFNSIKELYASDEDLSNTWMELETNQHRGEFILLGDYLFKGNRLCIPKTFLRSQLIKEIHVGGLSAHLGRDKTIASVESRFSWPQLKMDVGAFVKRCVVCQEGKDCDDGSRPEEQHLVVPCFDEEIVKFPTQPAITEISGDNDSNLEDFMIVLTREEADIIKPIMTVKEEPLMSRKWVLFCFCISVFGKCRGEGLKF</sequence>
<dbReference type="PANTHER" id="PTHR37984">
    <property type="entry name" value="PROTEIN CBG26694"/>
    <property type="match status" value="1"/>
</dbReference>
<organism evidence="2 3">
    <name type="scientific">Tanacetum coccineum</name>
    <dbReference type="NCBI Taxonomy" id="301880"/>
    <lineage>
        <taxon>Eukaryota</taxon>
        <taxon>Viridiplantae</taxon>
        <taxon>Streptophyta</taxon>
        <taxon>Embryophyta</taxon>
        <taxon>Tracheophyta</taxon>
        <taxon>Spermatophyta</taxon>
        <taxon>Magnoliopsida</taxon>
        <taxon>eudicotyledons</taxon>
        <taxon>Gunneridae</taxon>
        <taxon>Pentapetalae</taxon>
        <taxon>asterids</taxon>
        <taxon>campanulids</taxon>
        <taxon>Asterales</taxon>
        <taxon>Asteraceae</taxon>
        <taxon>Asteroideae</taxon>
        <taxon>Anthemideae</taxon>
        <taxon>Anthemidinae</taxon>
        <taxon>Tanacetum</taxon>
    </lineage>
</organism>
<comment type="caution">
    <text evidence="2">The sequence shown here is derived from an EMBL/GenBank/DDBJ whole genome shotgun (WGS) entry which is preliminary data.</text>
</comment>
<dbReference type="Pfam" id="PF17921">
    <property type="entry name" value="Integrase_H2C2"/>
    <property type="match status" value="1"/>
</dbReference>
<keyword evidence="2" id="KW-0548">Nucleotidyltransferase</keyword>
<feature type="domain" description="Integrase zinc-binding" evidence="1">
    <location>
        <begin position="115"/>
        <end position="168"/>
    </location>
</feature>
<dbReference type="InterPro" id="IPR050951">
    <property type="entry name" value="Retrovirus_Pol_polyprotein"/>
</dbReference>
<keyword evidence="3" id="KW-1185">Reference proteome</keyword>
<reference evidence="2" key="2">
    <citation type="submission" date="2022-01" db="EMBL/GenBank/DDBJ databases">
        <authorList>
            <person name="Yamashiro T."/>
            <person name="Shiraishi A."/>
            <person name="Satake H."/>
            <person name="Nakayama K."/>
        </authorList>
    </citation>
    <scope>NUCLEOTIDE SEQUENCE</scope>
</reference>
<reference evidence="2" key="1">
    <citation type="journal article" date="2022" name="Int. J. Mol. Sci.">
        <title>Draft Genome of Tanacetum Coccineum: Genomic Comparison of Closely Related Tanacetum-Family Plants.</title>
        <authorList>
            <person name="Yamashiro T."/>
            <person name="Shiraishi A."/>
            <person name="Nakayama K."/>
            <person name="Satake H."/>
        </authorList>
    </citation>
    <scope>NUCLEOTIDE SEQUENCE</scope>
</reference>
<evidence type="ECO:0000313" key="2">
    <source>
        <dbReference type="EMBL" id="GJT53476.1"/>
    </source>
</evidence>
<protein>
    <submittedName>
        <fullName evidence="2">RNA-directed DNA polymerase</fullName>
    </submittedName>
</protein>
<keyword evidence="2" id="KW-0695">RNA-directed DNA polymerase</keyword>
<gene>
    <name evidence="2" type="ORF">Tco_0988530</name>
</gene>
<dbReference type="EMBL" id="BQNB010016590">
    <property type="protein sequence ID" value="GJT53476.1"/>
    <property type="molecule type" value="Genomic_DNA"/>
</dbReference>
<keyword evidence="2" id="KW-0808">Transferase</keyword>
<dbReference type="GO" id="GO:0003964">
    <property type="term" value="F:RNA-directed DNA polymerase activity"/>
    <property type="evidence" value="ECO:0007669"/>
    <property type="project" value="UniProtKB-KW"/>
</dbReference>
<accession>A0ABQ5ER67</accession>
<name>A0ABQ5ER67_9ASTR</name>
<proteinExistence type="predicted"/>